<dbReference type="SUPFAM" id="SSF50965">
    <property type="entry name" value="Galactose oxidase, central domain"/>
    <property type="match status" value="1"/>
</dbReference>
<evidence type="ECO:0000259" key="2">
    <source>
        <dbReference type="PROSITE" id="PS50853"/>
    </source>
</evidence>
<dbReference type="SUPFAM" id="SSF49265">
    <property type="entry name" value="Fibronectin type III"/>
    <property type="match status" value="3"/>
</dbReference>
<comment type="caution">
    <text evidence="3">The sequence shown here is derived from an EMBL/GenBank/DDBJ whole genome shotgun (WGS) entry which is preliminary data.</text>
</comment>
<dbReference type="PROSITE" id="PS50853">
    <property type="entry name" value="FN3"/>
    <property type="match status" value="3"/>
</dbReference>
<dbReference type="Proteomes" id="UP000243579">
    <property type="component" value="Unassembled WGS sequence"/>
</dbReference>
<accession>A0A1V9Z4D9</accession>
<dbReference type="PANTHER" id="PTHR23244">
    <property type="entry name" value="KELCH REPEAT DOMAIN"/>
    <property type="match status" value="1"/>
</dbReference>
<dbReference type="SUPFAM" id="SSF117281">
    <property type="entry name" value="Kelch motif"/>
    <property type="match status" value="1"/>
</dbReference>
<proteinExistence type="predicted"/>
<dbReference type="Gene3D" id="2.60.40.10">
    <property type="entry name" value="Immunoglobulins"/>
    <property type="match status" value="4"/>
</dbReference>
<sequence>MAAEVGEPIIPAAPTVQSYVCTLPTVALHVAWAAASSEGGPVTAYELQYREDTSSLWHTSSNTITGDVSANPAFQIQTIVTTCTSPSAAITAGYFRLSSAYDSVIDIDVETGLATTPLISYQATADEMQHALLAIQGLPDARVTRDGPDANGGYQWHVTFHEHHPRPLLSVLTSSLDHGTVTVLLNRPEGLMCDGTCGYIVSPVTNATSYVTRVRASNALYGWGPWSAISDPFTTCALSIPRAVEQLRLVHAGADRVTLAWDSLEAPPWLPVRSYRVGTKCASRPVWSTATVAVTSTTTVVTNLPPHTACVFRMQAVNAIGAGPFGPALSATTLAVRPSPPLAVELQVNADEPDVLRLSFAAPADDGGDSILGYVVAYKPIDSGSWTTLAATTATTAALSGILPYTRYLAQVTAVNAVGSSEPALSRIVRSTKRREAPLAPPPSRGKANSHCVLLGASAAVVANANDVAYMGGVGNGGTNGGDGQPGLVLFHLYTGAGERLQELVFDFVAGSSHTYRVPPSGVAYIDIYAWGGGGGSGKTLNCPSCTTGGGGGFARAPFQVVVGDILSIQLGGGGKGYVNQGAGGASGGGVGGRGAFAGGGGGGASLVRLSRDNVLLLVAAGGGGGASSDYCCANGGAAGGTVGAPGLAATAATLQLPMATCARDEFHSRFVFGDTRDFTGRPAHDQNINFGTSPHADYSELALGGSGGSHSAGGLPGQQSSYAFVPSSAASNGYLLHGGQGGDGMNGGGGGGAGFFGGGGGGGGLAGAGGGGGASMVNCAAAYEFPYLARLETLLSPQDLTVTPSPMSLLLRWQPPLPSTVDTVMGYVVEMAPGIFNTDFNEVGRTTSLYFTIDALSPATDYVVRVKALTPHNHGSYVGPVPATTAAAPENLWRMVPPQQLLQGNVGGGVRRVDAPTAGSQSSPSARRGHSLAAIDDYVYLFGGFGPGYACQRGNTGICATVLQENNELWRYHARTQTWLQLLVPYGPSPREKHSAVVLDGAMVVFGGRQLQPDGSATIFNDLWQLTGASVQSIITSNVSTGQNLPIADGMDLWTTAIAGADNTASCLAAMAVTLVLQHACPSTLEIGLYGPGPDTFSPLQQDTVTGVAVTAEATWSTDTYEQATVGNARVTPPDPKTRGHRIELFAVANATVCTPGTTTLVFNSATPPLQSFSKFLHLPAGGVWTLQIHDRVRDGQAGVLLSWNMSWTLTPCVPSYQWLNVSSGIRGTPPPARYQHSAVVAGQSMFVFGGKAALDLSDLYRLDYVPGSASNAWVPLTPVGLQRYYQLAGGLLYLSPYQALVFSAGVAAETFNESASLSVRQLRVSEPKEPLAPVTVLGPAPSHRYFTAAAGLAPGATDFSLVLFGGQDHTGFLGDTWQLELPAPPSLAFSQSATCDWQPTNAQVQAEWAASCGATTGASQPCSVSAILLRAWCDRSYQTITNFF</sequence>
<reference evidence="3 4" key="1">
    <citation type="journal article" date="2014" name="Genome Biol. Evol.">
        <title>The secreted proteins of Achlya hypogyna and Thraustotheca clavata identify the ancestral oomycete secretome and reveal gene acquisitions by horizontal gene transfer.</title>
        <authorList>
            <person name="Misner I."/>
            <person name="Blouin N."/>
            <person name="Leonard G."/>
            <person name="Richards T.A."/>
            <person name="Lane C.E."/>
        </authorList>
    </citation>
    <scope>NUCLEOTIDE SEQUENCE [LARGE SCALE GENOMIC DNA]</scope>
    <source>
        <strain evidence="3 4">ATCC 48635</strain>
    </source>
</reference>
<evidence type="ECO:0000256" key="1">
    <source>
        <dbReference type="SAM" id="MobiDB-lite"/>
    </source>
</evidence>
<dbReference type="EMBL" id="JNBR01000437">
    <property type="protein sequence ID" value="OQR92868.1"/>
    <property type="molecule type" value="Genomic_DNA"/>
</dbReference>
<dbReference type="Pfam" id="PF24681">
    <property type="entry name" value="Kelch_KLHDC2_KLHL20_DRC7"/>
    <property type="match status" value="1"/>
</dbReference>
<dbReference type="CDD" id="cd00063">
    <property type="entry name" value="FN3"/>
    <property type="match status" value="3"/>
</dbReference>
<dbReference type="InterPro" id="IPR011043">
    <property type="entry name" value="Gal_Oxase/kelch_b-propeller"/>
</dbReference>
<dbReference type="InterPro" id="IPR013783">
    <property type="entry name" value="Ig-like_fold"/>
</dbReference>
<dbReference type="InterPro" id="IPR015915">
    <property type="entry name" value="Kelch-typ_b-propeller"/>
</dbReference>
<dbReference type="OrthoDB" id="73403at2759"/>
<name>A0A1V9Z4D9_ACHHY</name>
<dbReference type="InterPro" id="IPR036116">
    <property type="entry name" value="FN3_sf"/>
</dbReference>
<dbReference type="SMART" id="SM00060">
    <property type="entry name" value="FN3"/>
    <property type="match status" value="4"/>
</dbReference>
<evidence type="ECO:0000313" key="3">
    <source>
        <dbReference type="EMBL" id="OQR92868.1"/>
    </source>
</evidence>
<organism evidence="3 4">
    <name type="scientific">Achlya hypogyna</name>
    <name type="common">Oomycete</name>
    <name type="synonym">Protoachlya hypogyna</name>
    <dbReference type="NCBI Taxonomy" id="1202772"/>
    <lineage>
        <taxon>Eukaryota</taxon>
        <taxon>Sar</taxon>
        <taxon>Stramenopiles</taxon>
        <taxon>Oomycota</taxon>
        <taxon>Saprolegniomycetes</taxon>
        <taxon>Saprolegniales</taxon>
        <taxon>Achlyaceae</taxon>
        <taxon>Achlya</taxon>
    </lineage>
</organism>
<dbReference type="Gene3D" id="2.120.10.80">
    <property type="entry name" value="Kelch-type beta propeller"/>
    <property type="match status" value="2"/>
</dbReference>
<feature type="domain" description="Fibronectin type-III" evidence="2">
    <location>
        <begin position="243"/>
        <end position="336"/>
    </location>
</feature>
<feature type="domain" description="Fibronectin type-III" evidence="2">
    <location>
        <begin position="340"/>
        <end position="435"/>
    </location>
</feature>
<protein>
    <submittedName>
        <fullName evidence="3">Fibronectin type III domain-containing protein</fullName>
    </submittedName>
</protein>
<dbReference type="Pfam" id="PF00041">
    <property type="entry name" value="fn3"/>
    <property type="match status" value="2"/>
</dbReference>
<dbReference type="STRING" id="1202772.A0A1V9Z4D9"/>
<evidence type="ECO:0000313" key="4">
    <source>
        <dbReference type="Proteomes" id="UP000243579"/>
    </source>
</evidence>
<feature type="domain" description="Fibronectin type-III" evidence="2">
    <location>
        <begin position="797"/>
        <end position="889"/>
    </location>
</feature>
<dbReference type="InterPro" id="IPR003961">
    <property type="entry name" value="FN3_dom"/>
</dbReference>
<gene>
    <name evidence="3" type="ORF">ACHHYP_03151</name>
</gene>
<keyword evidence="4" id="KW-1185">Reference proteome</keyword>
<feature type="region of interest" description="Disordered" evidence="1">
    <location>
        <begin position="907"/>
        <end position="929"/>
    </location>
</feature>